<gene>
    <name evidence="4" type="ORF">HK103_000638</name>
</gene>
<evidence type="ECO:0000256" key="1">
    <source>
        <dbReference type="SAM" id="MobiDB-lite"/>
    </source>
</evidence>
<protein>
    <submittedName>
        <fullName evidence="4">Uncharacterized protein</fullName>
    </submittedName>
</protein>
<dbReference type="SUPFAM" id="SSF48425">
    <property type="entry name" value="Sec7 domain"/>
    <property type="match status" value="1"/>
</dbReference>
<dbReference type="PROSITE" id="PS50190">
    <property type="entry name" value="SEC7"/>
    <property type="match status" value="1"/>
</dbReference>
<feature type="domain" description="SEC7" evidence="3">
    <location>
        <begin position="166"/>
        <end position="343"/>
    </location>
</feature>
<organism evidence="4 5">
    <name type="scientific">Boothiomyces macroporosus</name>
    <dbReference type="NCBI Taxonomy" id="261099"/>
    <lineage>
        <taxon>Eukaryota</taxon>
        <taxon>Fungi</taxon>
        <taxon>Fungi incertae sedis</taxon>
        <taxon>Chytridiomycota</taxon>
        <taxon>Chytridiomycota incertae sedis</taxon>
        <taxon>Chytridiomycetes</taxon>
        <taxon>Rhizophydiales</taxon>
        <taxon>Terramycetaceae</taxon>
        <taxon>Boothiomyces</taxon>
    </lineage>
</organism>
<dbReference type="EMBL" id="JADGKB010000011">
    <property type="protein sequence ID" value="KAJ3260496.1"/>
    <property type="molecule type" value="Genomic_DNA"/>
</dbReference>
<evidence type="ECO:0000313" key="5">
    <source>
        <dbReference type="Proteomes" id="UP001210925"/>
    </source>
</evidence>
<dbReference type="Pfam" id="PF15410">
    <property type="entry name" value="PH_9"/>
    <property type="match status" value="1"/>
</dbReference>
<dbReference type="InterPro" id="IPR041681">
    <property type="entry name" value="PH_9"/>
</dbReference>
<dbReference type="GO" id="GO:0032012">
    <property type="term" value="P:regulation of ARF protein signal transduction"/>
    <property type="evidence" value="ECO:0007669"/>
    <property type="project" value="InterPro"/>
</dbReference>
<dbReference type="InterPro" id="IPR035999">
    <property type="entry name" value="Sec7_dom_sf"/>
</dbReference>
<dbReference type="Gene3D" id="1.10.1000.11">
    <property type="entry name" value="Arf Nucleotide-binding Site Opener,domain 2"/>
    <property type="match status" value="1"/>
</dbReference>
<dbReference type="PANTHER" id="PTHR10663:SF375">
    <property type="entry name" value="LD29171P"/>
    <property type="match status" value="1"/>
</dbReference>
<dbReference type="PANTHER" id="PTHR10663">
    <property type="entry name" value="GUANYL-NUCLEOTIDE EXCHANGE FACTOR"/>
    <property type="match status" value="1"/>
</dbReference>
<dbReference type="SUPFAM" id="SSF50729">
    <property type="entry name" value="PH domain-like"/>
    <property type="match status" value="1"/>
</dbReference>
<evidence type="ECO:0000259" key="2">
    <source>
        <dbReference type="PROSITE" id="PS50003"/>
    </source>
</evidence>
<dbReference type="SMART" id="SM00222">
    <property type="entry name" value="Sec7"/>
    <property type="match status" value="1"/>
</dbReference>
<feature type="compositionally biased region" description="Basic and acidic residues" evidence="1">
    <location>
        <begin position="25"/>
        <end position="42"/>
    </location>
</feature>
<dbReference type="AlphaFoldDB" id="A0AAD5UNX6"/>
<proteinExistence type="predicted"/>
<dbReference type="GO" id="GO:0005085">
    <property type="term" value="F:guanyl-nucleotide exchange factor activity"/>
    <property type="evidence" value="ECO:0007669"/>
    <property type="project" value="InterPro"/>
</dbReference>
<dbReference type="InterPro" id="IPR001849">
    <property type="entry name" value="PH_domain"/>
</dbReference>
<name>A0AAD5UNX6_9FUNG</name>
<feature type="domain" description="PH" evidence="2">
    <location>
        <begin position="423"/>
        <end position="609"/>
    </location>
</feature>
<sequence length="806" mass="90670">MQSSIKPKRPSFADEDNTTQGLVRRHTDTDLHEASSDKNIGADETLRQTNLASGNSLDSRSSVPNFQKEINRQNERVEKIASIIRQHKEENTDKDTGLISIPRRNTSTFKVPLSKESAKQTILAMTTVELPRIMLEKPIETGAIYSVLEGLKVEDNGDMNKPLPIVIDEGYDPAAIAYGQSLYNGTAENFEKDKVSSIIGKGGDYNNCVLIGYMKCFDFNGVTIDTAFRKLCEHLDLNGETQAIDRILYQVSKRYWDCNPEFHPIYRSIDIVYGTLFSVVLLNTDLNTVSVSSKSHKKMNAKTFLKNTSDLILNMIEKDEVIKNEVSLNPESFKKWKKDLEGSVKENPIVRSSSMPPMIKTKVTEEERSDDIVRSNSTWSVSTTLSSAFNTTLERNTSKKGTGMGNKVQSHSNLLSKSSNQQKVLLEGVLIRKHLLESHFEKARNRKWCKFWCVIKLHKTEGVELHLYKLNHLHTIDKEYLDMELNPQLAFGEESDVPICTPKEYILPEVAIRPADSPLNIGESFNTFDEAVPSPSHPIFSSHDVEYKIANSEPLIQSLIHSFAAPHDYGQARPYCFSVHFADNNVFLFEAPSNDSCEAWINTINYWAARKSKEPLGGGLGNSDYGWSQIEADIKAGLITSSPPEIIEEFKPVEEKGSFDHARTLSSNVSSILTKHTSSKSILSDAGSLSPNKSNAKKKFAKWMEQSISARLVSIKDQAQQLDSMIKQLEQIRQEIYDHEILHQPLKQLYSDSHSVSQLVFSNWSRKHHALKIELQKYTIYTNALLSTEVFLSPLMSPGNVGSPGK</sequence>
<accession>A0AAD5UNX6</accession>
<evidence type="ECO:0000313" key="4">
    <source>
        <dbReference type="EMBL" id="KAJ3260496.1"/>
    </source>
</evidence>
<keyword evidence="5" id="KW-1185">Reference proteome</keyword>
<reference evidence="4" key="1">
    <citation type="submission" date="2020-05" db="EMBL/GenBank/DDBJ databases">
        <title>Phylogenomic resolution of chytrid fungi.</title>
        <authorList>
            <person name="Stajich J.E."/>
            <person name="Amses K."/>
            <person name="Simmons R."/>
            <person name="Seto K."/>
            <person name="Myers J."/>
            <person name="Bonds A."/>
            <person name="Quandt C.A."/>
            <person name="Barry K."/>
            <person name="Liu P."/>
            <person name="Grigoriev I."/>
            <person name="Longcore J.E."/>
            <person name="James T.Y."/>
        </authorList>
    </citation>
    <scope>NUCLEOTIDE SEQUENCE</scope>
    <source>
        <strain evidence="4">PLAUS21</strain>
    </source>
</reference>
<dbReference type="SMART" id="SM00233">
    <property type="entry name" value="PH"/>
    <property type="match status" value="1"/>
</dbReference>
<dbReference type="Proteomes" id="UP001210925">
    <property type="component" value="Unassembled WGS sequence"/>
</dbReference>
<dbReference type="InterPro" id="IPR011993">
    <property type="entry name" value="PH-like_dom_sf"/>
</dbReference>
<dbReference type="Pfam" id="PF01369">
    <property type="entry name" value="Sec7"/>
    <property type="match status" value="1"/>
</dbReference>
<dbReference type="InterPro" id="IPR023394">
    <property type="entry name" value="Sec7_C_sf"/>
</dbReference>
<dbReference type="PROSITE" id="PS50003">
    <property type="entry name" value="PH_DOMAIN"/>
    <property type="match status" value="1"/>
</dbReference>
<feature type="region of interest" description="Disordered" evidence="1">
    <location>
        <begin position="1"/>
        <end position="42"/>
    </location>
</feature>
<dbReference type="Gene3D" id="2.30.29.30">
    <property type="entry name" value="Pleckstrin-homology domain (PH domain)/Phosphotyrosine-binding domain (PTB)"/>
    <property type="match status" value="1"/>
</dbReference>
<evidence type="ECO:0000259" key="3">
    <source>
        <dbReference type="PROSITE" id="PS50190"/>
    </source>
</evidence>
<dbReference type="InterPro" id="IPR000904">
    <property type="entry name" value="Sec7_dom"/>
</dbReference>
<comment type="caution">
    <text evidence="4">The sequence shown here is derived from an EMBL/GenBank/DDBJ whole genome shotgun (WGS) entry which is preliminary data.</text>
</comment>